<dbReference type="Gene3D" id="2.60.40.10">
    <property type="entry name" value="Immunoglobulins"/>
    <property type="match status" value="1"/>
</dbReference>
<dbReference type="InterPro" id="IPR000601">
    <property type="entry name" value="PKD_dom"/>
</dbReference>
<organism evidence="2 3">
    <name type="scientific">Hymenobacter ruricola</name>
    <dbReference type="NCBI Taxonomy" id="2791023"/>
    <lineage>
        <taxon>Bacteria</taxon>
        <taxon>Pseudomonadati</taxon>
        <taxon>Bacteroidota</taxon>
        <taxon>Cytophagia</taxon>
        <taxon>Cytophagales</taxon>
        <taxon>Hymenobacteraceae</taxon>
        <taxon>Hymenobacter</taxon>
    </lineage>
</organism>
<dbReference type="PROSITE" id="PS50093">
    <property type="entry name" value="PKD"/>
    <property type="match status" value="1"/>
</dbReference>
<dbReference type="CDD" id="cd00146">
    <property type="entry name" value="PKD"/>
    <property type="match status" value="1"/>
</dbReference>
<protein>
    <submittedName>
        <fullName evidence="2">T9SS type A sorting domain-containing protein</fullName>
    </submittedName>
</protein>
<name>A0ABS0I0S7_9BACT</name>
<feature type="domain" description="PKD" evidence="1">
    <location>
        <begin position="299"/>
        <end position="355"/>
    </location>
</feature>
<dbReference type="InterPro" id="IPR026444">
    <property type="entry name" value="Secre_tail"/>
</dbReference>
<proteinExistence type="predicted"/>
<dbReference type="Proteomes" id="UP000618931">
    <property type="component" value="Unassembled WGS sequence"/>
</dbReference>
<accession>A0ABS0I0S7</accession>
<dbReference type="SUPFAM" id="SSF49299">
    <property type="entry name" value="PKD domain"/>
    <property type="match status" value="1"/>
</dbReference>
<dbReference type="NCBIfam" id="TIGR04183">
    <property type="entry name" value="Por_Secre_tail"/>
    <property type="match status" value="1"/>
</dbReference>
<dbReference type="EMBL" id="JADQDM010000002">
    <property type="protein sequence ID" value="MBF9220555.1"/>
    <property type="molecule type" value="Genomic_DNA"/>
</dbReference>
<keyword evidence="3" id="KW-1185">Reference proteome</keyword>
<comment type="caution">
    <text evidence="2">The sequence shown here is derived from an EMBL/GenBank/DDBJ whole genome shotgun (WGS) entry which is preliminary data.</text>
</comment>
<evidence type="ECO:0000313" key="2">
    <source>
        <dbReference type="EMBL" id="MBF9220555.1"/>
    </source>
</evidence>
<gene>
    <name evidence="2" type="ORF">I2H31_05515</name>
</gene>
<dbReference type="InterPro" id="IPR013783">
    <property type="entry name" value="Ig-like_fold"/>
</dbReference>
<evidence type="ECO:0000259" key="1">
    <source>
        <dbReference type="PROSITE" id="PS50093"/>
    </source>
</evidence>
<evidence type="ECO:0000313" key="3">
    <source>
        <dbReference type="Proteomes" id="UP000618931"/>
    </source>
</evidence>
<dbReference type="RefSeq" id="WP_196292003.1">
    <property type="nucleotide sequence ID" value="NZ_JADQDM010000002.1"/>
</dbReference>
<reference evidence="2 3" key="1">
    <citation type="submission" date="2020-11" db="EMBL/GenBank/DDBJ databases">
        <authorList>
            <person name="Kim M.K."/>
        </authorList>
    </citation>
    <scope>NUCLEOTIDE SEQUENCE [LARGE SCALE GENOMIC DNA]</scope>
    <source>
        <strain evidence="2 3">BT662</strain>
    </source>
</reference>
<sequence length="480" mass="50598">MSRVDSLGAIKWTQYYTFNGQSVGGYLLGLPDDGAIAVGAILRQVTSSVFASVAVTSRFDSLGNVGQQRIIGRTYSTVNRVATLPDGTYALAGYEERQVPGSGTVRADGWLLRLTANGDTLGGRYFGTPSQTEFWQDVRAAPHNGLLLTGGASPGNNRSQGWLMELDSLGQVRWQQRIPASFGPTTPNYALQHGRPLQNGDVLVSGYRLLPGSLTQTQDTYQAVYRPDGVGGATAVWERIIPISANEPYTGSLDLSAAGEVTITGQVYPPPNTVPANQLLSHLRLQLTERPYVPDLCQTPPQLALGFAPTAGGDSLRFVGLPTPGPRYAQVVRWRWDFGDGTSFDGPAPPPHRYAPGQGAGTAVRLTITNNLGCTASAVAFPFALATAAQRALQAGLGVFPNPAPAGGAAVTVQLPGLHAQPPVAAELCNALGQVVRRDHWAPAQLAQGAPLPLGGLAPGVYALRLRAAEGTLVKRLVVQ</sequence>
<dbReference type="InterPro" id="IPR035986">
    <property type="entry name" value="PKD_dom_sf"/>
</dbReference>